<evidence type="ECO:0000256" key="9">
    <source>
        <dbReference type="SAM" id="Phobius"/>
    </source>
</evidence>
<feature type="transmembrane region" description="Helical" evidence="9">
    <location>
        <begin position="7"/>
        <end position="28"/>
    </location>
</feature>
<evidence type="ECO:0000256" key="2">
    <source>
        <dbReference type="ARBA" id="ARBA00004193"/>
    </source>
</evidence>
<evidence type="ECO:0000256" key="5">
    <source>
        <dbReference type="ARBA" id="ARBA00022592"/>
    </source>
</evidence>
<comment type="similarity">
    <text evidence="3">Belongs to the PstS family.</text>
</comment>
<keyword evidence="9" id="KW-0812">Transmembrane</keyword>
<evidence type="ECO:0000256" key="1">
    <source>
        <dbReference type="ARBA" id="ARBA00002841"/>
    </source>
</evidence>
<evidence type="ECO:0000256" key="6">
    <source>
        <dbReference type="ARBA" id="ARBA00022729"/>
    </source>
</evidence>
<comment type="function">
    <text evidence="1">Part of the ABC transporter complex PstSACB involved in phosphate import.</text>
</comment>
<evidence type="ECO:0000256" key="3">
    <source>
        <dbReference type="ARBA" id="ARBA00008725"/>
    </source>
</evidence>
<protein>
    <submittedName>
        <fullName evidence="11">Phosphate ABC transporter substrate-binding protein, PhoT family</fullName>
    </submittedName>
</protein>
<dbReference type="SUPFAM" id="SSF53850">
    <property type="entry name" value="Periplasmic binding protein-like II"/>
    <property type="match status" value="1"/>
</dbReference>
<dbReference type="AlphaFoldDB" id="A0A1H9V0G4"/>
<comment type="subcellular location">
    <subcellularLocation>
        <location evidence="2">Cell membrane</location>
        <topology evidence="2">Lipid-anchor</topology>
    </subcellularLocation>
</comment>
<dbReference type="Proteomes" id="UP000182584">
    <property type="component" value="Unassembled WGS sequence"/>
</dbReference>
<dbReference type="InterPro" id="IPR024370">
    <property type="entry name" value="PBP_domain"/>
</dbReference>
<gene>
    <name evidence="11" type="ORF">SAMN04487884_12085</name>
</gene>
<keyword evidence="6" id="KW-0732">Signal</keyword>
<keyword evidence="9" id="KW-1133">Transmembrane helix</keyword>
<keyword evidence="5" id="KW-0592">Phosphate transport</keyword>
<dbReference type="PANTHER" id="PTHR30570">
    <property type="entry name" value="PERIPLASMIC PHOSPHATE BINDING COMPONENT OF PHOSPHATE ABC TRANSPORTER"/>
    <property type="match status" value="1"/>
</dbReference>
<dbReference type="PANTHER" id="PTHR30570:SF1">
    <property type="entry name" value="PHOSPHATE-BINDING PROTEIN PSTS"/>
    <property type="match status" value="1"/>
</dbReference>
<reference evidence="11 12" key="1">
    <citation type="submission" date="2016-10" db="EMBL/GenBank/DDBJ databases">
        <authorList>
            <person name="de Groot N.N."/>
        </authorList>
    </citation>
    <scope>NUCLEOTIDE SEQUENCE [LARGE SCALE GENOMIC DNA]</scope>
    <source>
        <strain evidence="11 12">AR40</strain>
    </source>
</reference>
<dbReference type="Gene3D" id="3.40.190.10">
    <property type="entry name" value="Periplasmic binding protein-like II"/>
    <property type="match status" value="2"/>
</dbReference>
<dbReference type="Pfam" id="PF12849">
    <property type="entry name" value="PBP_like_2"/>
    <property type="match status" value="1"/>
</dbReference>
<organism evidence="11 12">
    <name type="scientific">Butyrivibrio fibrisolvens</name>
    <dbReference type="NCBI Taxonomy" id="831"/>
    <lineage>
        <taxon>Bacteria</taxon>
        <taxon>Bacillati</taxon>
        <taxon>Bacillota</taxon>
        <taxon>Clostridia</taxon>
        <taxon>Lachnospirales</taxon>
        <taxon>Lachnospiraceae</taxon>
        <taxon>Butyrivibrio</taxon>
    </lineage>
</organism>
<evidence type="ECO:0000256" key="8">
    <source>
        <dbReference type="ARBA" id="ARBA00023288"/>
    </source>
</evidence>
<dbReference type="RefSeq" id="WP_207649215.1">
    <property type="nucleotide sequence ID" value="NZ_FOGJ01000020.1"/>
</dbReference>
<dbReference type="eggNOG" id="COG0226">
    <property type="taxonomic scope" value="Bacteria"/>
</dbReference>
<keyword evidence="7" id="KW-0564">Palmitate</keyword>
<proteinExistence type="inferred from homology"/>
<sequence length="320" mass="35150">MKISKQLCIIISMILAMILFDISIFNIVTKRYIDNRSSEMKNRSIEVSEYLPFTEKSGICHIDTDVKLSGDLPVIDGAAALYPMFSAFVDATYPKDSVSFDGTDFTTDSSLQFRNTRGAYQAVVDGSADIIFCAQPSEEQLAYASENGVELTLVPIGYEAFVFIVGKDNPVENLTIEQVQGLYTGKYTNWSEVGGDNRLVDAVQRNIGSGSQTTMLSFMNGQKMKRSFFGALTGRAIGFSFRYYVTGLNGNSDVKMLALDGVYPSEENIANGTYPLADSFYAVYNSSNTNPNIPILIDFILSEEGQAIVKQSGYTPLVSN</sequence>
<feature type="domain" description="PBP" evidence="10">
    <location>
        <begin position="75"/>
        <end position="301"/>
    </location>
</feature>
<keyword evidence="5" id="KW-0813">Transport</keyword>
<dbReference type="GO" id="GO:0005886">
    <property type="term" value="C:plasma membrane"/>
    <property type="evidence" value="ECO:0007669"/>
    <property type="project" value="UniProtKB-SubCell"/>
</dbReference>
<evidence type="ECO:0000256" key="7">
    <source>
        <dbReference type="ARBA" id="ARBA00023139"/>
    </source>
</evidence>
<evidence type="ECO:0000313" key="12">
    <source>
        <dbReference type="Proteomes" id="UP000182584"/>
    </source>
</evidence>
<comment type="subunit">
    <text evidence="4">The complex is composed of two ATP-binding proteins (PstB), two transmembrane proteins (PstC and PstA) and a solute-binding protein (PstS).</text>
</comment>
<keyword evidence="8" id="KW-0449">Lipoprotein</keyword>
<keyword evidence="9" id="KW-0472">Membrane</keyword>
<name>A0A1H9V0G4_BUTFI</name>
<accession>A0A1H9V0G4</accession>
<evidence type="ECO:0000313" key="11">
    <source>
        <dbReference type="EMBL" id="SES15166.1"/>
    </source>
</evidence>
<dbReference type="GO" id="GO:0006817">
    <property type="term" value="P:phosphate ion transport"/>
    <property type="evidence" value="ECO:0007669"/>
    <property type="project" value="UniProtKB-KW"/>
</dbReference>
<dbReference type="InterPro" id="IPR050811">
    <property type="entry name" value="Phosphate_ABC_transporter"/>
</dbReference>
<dbReference type="EMBL" id="FOGJ01000020">
    <property type="protein sequence ID" value="SES15166.1"/>
    <property type="molecule type" value="Genomic_DNA"/>
</dbReference>
<evidence type="ECO:0000259" key="10">
    <source>
        <dbReference type="Pfam" id="PF12849"/>
    </source>
</evidence>
<evidence type="ECO:0000256" key="4">
    <source>
        <dbReference type="ARBA" id="ARBA00011529"/>
    </source>
</evidence>